<evidence type="ECO:0000256" key="1">
    <source>
        <dbReference type="SAM" id="MobiDB-lite"/>
    </source>
</evidence>
<protein>
    <submittedName>
        <fullName evidence="3">Zinc ribbon domain-containing protein</fullName>
    </submittedName>
</protein>
<feature type="transmembrane region" description="Helical" evidence="2">
    <location>
        <begin position="84"/>
        <end position="105"/>
    </location>
</feature>
<organism evidence="3 4">
    <name type="scientific">Halosimplex litoreum</name>
    <dbReference type="NCBI Taxonomy" id="1198301"/>
    <lineage>
        <taxon>Archaea</taxon>
        <taxon>Methanobacteriati</taxon>
        <taxon>Methanobacteriota</taxon>
        <taxon>Stenosarchaea group</taxon>
        <taxon>Halobacteria</taxon>
        <taxon>Halobacteriales</taxon>
        <taxon>Haloarculaceae</taxon>
        <taxon>Halosimplex</taxon>
    </lineage>
</organism>
<dbReference type="RefSeq" id="WP_198060593.1">
    <property type="nucleotide sequence ID" value="NZ_CP065856.1"/>
</dbReference>
<dbReference type="Proteomes" id="UP000595001">
    <property type="component" value="Chromosome"/>
</dbReference>
<dbReference type="OrthoDB" id="240785at2157"/>
<accession>A0A7T3KUA8</accession>
<gene>
    <name evidence="3" type="ORF">I7X12_13535</name>
</gene>
<feature type="region of interest" description="Disordered" evidence="1">
    <location>
        <begin position="35"/>
        <end position="75"/>
    </location>
</feature>
<feature type="transmembrane region" description="Helical" evidence="2">
    <location>
        <begin position="136"/>
        <end position="156"/>
    </location>
</feature>
<keyword evidence="4" id="KW-1185">Reference proteome</keyword>
<name>A0A7T3KUA8_9EURY</name>
<feature type="transmembrane region" description="Helical" evidence="2">
    <location>
        <begin position="168"/>
        <end position="192"/>
    </location>
</feature>
<keyword evidence="2" id="KW-0812">Transmembrane</keyword>
<keyword evidence="2" id="KW-1133">Transmembrane helix</keyword>
<dbReference type="EMBL" id="CP065856">
    <property type="protein sequence ID" value="QPV61768.1"/>
    <property type="molecule type" value="Genomic_DNA"/>
</dbReference>
<dbReference type="AlphaFoldDB" id="A0A7T3KUA8"/>
<evidence type="ECO:0000256" key="2">
    <source>
        <dbReference type="SAM" id="Phobius"/>
    </source>
</evidence>
<evidence type="ECO:0000313" key="3">
    <source>
        <dbReference type="EMBL" id="QPV61768.1"/>
    </source>
</evidence>
<sequence length="198" mass="18980">MGVDTSNPACPDCGEPVGTRADYCMHCGAEFDDPVGGAATDDADATGPVAPDPDGASVSDASSRSDESTRSGGLLRSDGRLDGALTVAVGVAAGLFVGIAAAFAVGSAFPVGGGGAGLLAWVGTTGYVLRSESVFGAVRLGAYAVAVALVVGPLGIATGADGGLAGVVVGYLLMAVPLGVVALALVAVGYLAGRARPA</sequence>
<evidence type="ECO:0000313" key="4">
    <source>
        <dbReference type="Proteomes" id="UP000595001"/>
    </source>
</evidence>
<proteinExistence type="predicted"/>
<feature type="transmembrane region" description="Helical" evidence="2">
    <location>
        <begin position="111"/>
        <end position="129"/>
    </location>
</feature>
<reference evidence="3 4" key="1">
    <citation type="submission" date="2020-12" db="EMBL/GenBank/DDBJ databases">
        <title>Halosimplex halophilum sp. nov. and Halosimplex salinum sp. nov., two new members of the genus Halosimplex.</title>
        <authorList>
            <person name="Cui H.L."/>
        </authorList>
    </citation>
    <scope>NUCLEOTIDE SEQUENCE [LARGE SCALE GENOMIC DNA]</scope>
    <source>
        <strain evidence="3 4">YGH94</strain>
    </source>
</reference>
<dbReference type="GeneID" id="60589534"/>
<keyword evidence="2" id="KW-0472">Membrane</keyword>
<dbReference type="KEGG" id="hlt:I7X12_13535"/>
<feature type="compositionally biased region" description="Low complexity" evidence="1">
    <location>
        <begin position="35"/>
        <end position="62"/>
    </location>
</feature>